<sequence length="385" mass="41830">MSAIEVEKFATPVTVSPAPDRLRRGLRVIYPSSLEGRPVPPRRWIIPDLVPSGSVVMLSGDGGIGKSTLLLQMLACVALGRPFLGFHVDQMPAAGFFAEDDEDELHRRMAAILPSLGASFADLGDRLTYVPRVGLDNLMVRYDVRTGEPEETSFLADVMNHAIATNARLLVLDSLHDLYGGNENHRGQVRHFIGSLRQIALEIDGAVLLAAHPSAAGLSSGSGTSGSTAWNAAVRSRLYLKRPDTDEDEGPPDRSLRILQHPKSNYSADGGEWRLHLQDGAFVREDQGGSGMVGTIDRLNTEDAFLAALDRLDTQGRHVTDASNSPRYAPKVMAASPIKGKRFTKTELRRAMEALFQRGDIVIGTTTGPDRHPRNCIVRSARGAQ</sequence>
<dbReference type="RefSeq" id="WP_093147858.1">
    <property type="nucleotide sequence ID" value="NZ_FNBW01000001.1"/>
</dbReference>
<evidence type="ECO:0000313" key="3">
    <source>
        <dbReference type="EMBL" id="SDF15527.1"/>
    </source>
</evidence>
<dbReference type="OrthoDB" id="9763644at2"/>
<feature type="region of interest" description="Disordered" evidence="1">
    <location>
        <begin position="241"/>
        <end position="263"/>
    </location>
</feature>
<accession>A0A8G2BEH9</accession>
<dbReference type="Proteomes" id="UP000198615">
    <property type="component" value="Unassembled WGS sequence"/>
</dbReference>
<dbReference type="EMBL" id="FNBW01000001">
    <property type="protein sequence ID" value="SDF15527.1"/>
    <property type="molecule type" value="Genomic_DNA"/>
</dbReference>
<proteinExistence type="predicted"/>
<organism evidence="3 4">
    <name type="scientific">Thalassobaculum litoreum DSM 18839</name>
    <dbReference type="NCBI Taxonomy" id="1123362"/>
    <lineage>
        <taxon>Bacteria</taxon>
        <taxon>Pseudomonadati</taxon>
        <taxon>Pseudomonadota</taxon>
        <taxon>Alphaproteobacteria</taxon>
        <taxon>Rhodospirillales</taxon>
        <taxon>Thalassobaculaceae</taxon>
        <taxon>Thalassobaculum</taxon>
    </lineage>
</organism>
<reference evidence="3 4" key="1">
    <citation type="submission" date="2016-10" db="EMBL/GenBank/DDBJ databases">
        <authorList>
            <person name="Varghese N."/>
            <person name="Submissions S."/>
        </authorList>
    </citation>
    <scope>NUCLEOTIDE SEQUENCE [LARGE SCALE GENOMIC DNA]</scope>
    <source>
        <strain evidence="3 4">DSM 18839</strain>
    </source>
</reference>
<dbReference type="SMART" id="SM00382">
    <property type="entry name" value="AAA"/>
    <property type="match status" value="1"/>
</dbReference>
<dbReference type="Pfam" id="PF13481">
    <property type="entry name" value="AAA_25"/>
    <property type="match status" value="1"/>
</dbReference>
<dbReference type="InterPro" id="IPR003593">
    <property type="entry name" value="AAA+_ATPase"/>
</dbReference>
<gene>
    <name evidence="3" type="ORF">SAMN05660686_00489</name>
</gene>
<evidence type="ECO:0000313" key="4">
    <source>
        <dbReference type="Proteomes" id="UP000198615"/>
    </source>
</evidence>
<comment type="caution">
    <text evidence="3">The sequence shown here is derived from an EMBL/GenBank/DDBJ whole genome shotgun (WGS) entry which is preliminary data.</text>
</comment>
<dbReference type="SUPFAM" id="SSF52540">
    <property type="entry name" value="P-loop containing nucleoside triphosphate hydrolases"/>
    <property type="match status" value="1"/>
</dbReference>
<dbReference type="Gene3D" id="3.40.50.300">
    <property type="entry name" value="P-loop containing nucleotide triphosphate hydrolases"/>
    <property type="match status" value="1"/>
</dbReference>
<feature type="domain" description="AAA+ ATPase" evidence="2">
    <location>
        <begin position="52"/>
        <end position="244"/>
    </location>
</feature>
<keyword evidence="4" id="KW-1185">Reference proteome</keyword>
<evidence type="ECO:0000256" key="1">
    <source>
        <dbReference type="SAM" id="MobiDB-lite"/>
    </source>
</evidence>
<evidence type="ECO:0000259" key="2">
    <source>
        <dbReference type="SMART" id="SM00382"/>
    </source>
</evidence>
<dbReference type="InterPro" id="IPR027417">
    <property type="entry name" value="P-loop_NTPase"/>
</dbReference>
<dbReference type="AlphaFoldDB" id="A0A8G2BEH9"/>
<protein>
    <submittedName>
        <fullName evidence="3">RecA-family ATPase</fullName>
    </submittedName>
</protein>
<name>A0A8G2BEH9_9PROT</name>